<feature type="signal peptide" evidence="1">
    <location>
        <begin position="1"/>
        <end position="29"/>
    </location>
</feature>
<dbReference type="PROSITE" id="PS51173">
    <property type="entry name" value="CBM2"/>
    <property type="match status" value="1"/>
</dbReference>
<dbReference type="InterPro" id="IPR008965">
    <property type="entry name" value="CBM2/CBM3_carb-bd_dom_sf"/>
</dbReference>
<keyword evidence="4" id="KW-1185">Reference proteome</keyword>
<dbReference type="Gene3D" id="2.60.40.290">
    <property type="match status" value="1"/>
</dbReference>
<dbReference type="InterPro" id="IPR013783">
    <property type="entry name" value="Ig-like_fold"/>
</dbReference>
<dbReference type="InterPro" id="IPR001919">
    <property type="entry name" value="CBD2"/>
</dbReference>
<evidence type="ECO:0000256" key="1">
    <source>
        <dbReference type="SAM" id="SignalP"/>
    </source>
</evidence>
<name>A0ABV9CHM1_9ACTN</name>
<gene>
    <name evidence="3" type="ORF">ACFO60_15695</name>
</gene>
<dbReference type="EMBL" id="JBHSFP010000009">
    <property type="protein sequence ID" value="MFC4532215.1"/>
    <property type="molecule type" value="Genomic_DNA"/>
</dbReference>
<dbReference type="SUPFAM" id="SSF49384">
    <property type="entry name" value="Carbohydrate-binding domain"/>
    <property type="match status" value="1"/>
</dbReference>
<evidence type="ECO:0000313" key="3">
    <source>
        <dbReference type="EMBL" id="MFC4532215.1"/>
    </source>
</evidence>
<feature type="chain" id="PRO_5045180796" evidence="1">
    <location>
        <begin position="30"/>
        <end position="272"/>
    </location>
</feature>
<proteinExistence type="predicted"/>
<dbReference type="RefSeq" id="WP_380840977.1">
    <property type="nucleotide sequence ID" value="NZ_JBHSFP010000009.1"/>
</dbReference>
<organism evidence="3 4">
    <name type="scientific">Sphaerisporangium dianthi</name>
    <dbReference type="NCBI Taxonomy" id="1436120"/>
    <lineage>
        <taxon>Bacteria</taxon>
        <taxon>Bacillati</taxon>
        <taxon>Actinomycetota</taxon>
        <taxon>Actinomycetes</taxon>
        <taxon>Streptosporangiales</taxon>
        <taxon>Streptosporangiaceae</taxon>
        <taxon>Sphaerisporangium</taxon>
    </lineage>
</organism>
<comment type="caution">
    <text evidence="3">The sequence shown here is derived from an EMBL/GenBank/DDBJ whole genome shotgun (WGS) entry which is preliminary data.</text>
</comment>
<dbReference type="InterPro" id="IPR036116">
    <property type="entry name" value="FN3_sf"/>
</dbReference>
<dbReference type="InterPro" id="IPR012291">
    <property type="entry name" value="CBM2_carb-bd_dom_sf"/>
</dbReference>
<evidence type="ECO:0000259" key="2">
    <source>
        <dbReference type="PROSITE" id="PS51173"/>
    </source>
</evidence>
<dbReference type="Pfam" id="PF00553">
    <property type="entry name" value="CBM_2"/>
    <property type="match status" value="1"/>
</dbReference>
<dbReference type="Proteomes" id="UP001596004">
    <property type="component" value="Unassembled WGS sequence"/>
</dbReference>
<reference evidence="4" key="1">
    <citation type="journal article" date="2019" name="Int. J. Syst. Evol. Microbiol.">
        <title>The Global Catalogue of Microorganisms (GCM) 10K type strain sequencing project: providing services to taxonomists for standard genome sequencing and annotation.</title>
        <authorList>
            <consortium name="The Broad Institute Genomics Platform"/>
            <consortium name="The Broad Institute Genome Sequencing Center for Infectious Disease"/>
            <person name="Wu L."/>
            <person name="Ma J."/>
        </authorList>
    </citation>
    <scope>NUCLEOTIDE SEQUENCE [LARGE SCALE GENOMIC DNA]</scope>
    <source>
        <strain evidence="4">CGMCC 4.7132</strain>
    </source>
</reference>
<dbReference type="SUPFAM" id="SSF49265">
    <property type="entry name" value="Fibronectin type III"/>
    <property type="match status" value="1"/>
</dbReference>
<sequence length="272" mass="28637">MGFRTPRSPAALAAALLALVLTIVCGAYAASATSAAGLRAASGARAAADTTPPSKPTGLYDRCSTDYRGVFFCWTPSTDDVAVVAYDVYREGATGYVKVGTSSSPGFSDQDVVIGQYYTYIVIARDAAGNVSEPSDPLRALARDDIPNPTPTPTPTRTPPILTCHVTYEFVAWRTGQSVWVTIKNAGTAPINGWTLSLVWPPPAPRLTSGHSAVWSQTGSRFDARNQVWNKVIPAGGSVQIGFTAAHVGATPAPGSYNLNGVSCSSDWIPRR</sequence>
<dbReference type="Gene3D" id="2.60.40.10">
    <property type="entry name" value="Immunoglobulins"/>
    <property type="match status" value="1"/>
</dbReference>
<feature type="domain" description="CBM2" evidence="2">
    <location>
        <begin position="157"/>
        <end position="267"/>
    </location>
</feature>
<evidence type="ECO:0000313" key="4">
    <source>
        <dbReference type="Proteomes" id="UP001596004"/>
    </source>
</evidence>
<protein>
    <submittedName>
        <fullName evidence="3">Cellulose binding domain-containing protein</fullName>
    </submittedName>
</protein>
<dbReference type="SMART" id="SM00637">
    <property type="entry name" value="CBD_II"/>
    <property type="match status" value="1"/>
</dbReference>
<keyword evidence="1" id="KW-0732">Signal</keyword>
<accession>A0ABV9CHM1</accession>